<dbReference type="InterPro" id="IPR054787">
    <property type="entry name" value="TrlF_ATPase"/>
</dbReference>
<evidence type="ECO:0000313" key="2">
    <source>
        <dbReference type="EMBL" id="SQG49737.1"/>
    </source>
</evidence>
<reference evidence="3" key="2">
    <citation type="journal article" date="2010" name="J. Bacteriol.">
        <title>Genome sequence of the Fleming strain of Micrococcus luteus, a simple free-living actinobacterium.</title>
        <authorList>
            <person name="Young M."/>
            <person name="Artsatbanov V."/>
            <person name="Beller H.R."/>
            <person name="Chandra G."/>
            <person name="Chater K.F."/>
            <person name="Dover L.G."/>
            <person name="Goh E.B."/>
            <person name="Kahan T."/>
            <person name="Kaprelyants A.S."/>
            <person name="Kyrpides N."/>
            <person name="Lapidus A."/>
            <person name="Lowry S.R."/>
            <person name="Lykidis A."/>
            <person name="Mahillon J."/>
            <person name="Markowitz V."/>
            <person name="Mavromatis K."/>
            <person name="Mukamolova G.V."/>
            <person name="Oren A."/>
            <person name="Rokem J.S."/>
            <person name="Smith M.C."/>
            <person name="Young D.I."/>
            <person name="Greenblatt C.L."/>
        </authorList>
    </citation>
    <scope>NUCLEOTIDE SEQUENCE [LARGE SCALE GENOMIC DNA]</scope>
    <source>
        <strain evidence="3">ATCC 4698 / DSM 20030 / JCM 1464 / NBRC 3333 / NCIMB 9278 / NCTC 2665 / VKM Ac-2230</strain>
    </source>
</reference>
<keyword evidence="3" id="KW-1185">Reference proteome</keyword>
<evidence type="ECO:0000313" key="4">
    <source>
        <dbReference type="Proteomes" id="UP000248985"/>
    </source>
</evidence>
<dbReference type="AlphaFoldDB" id="C5CCG7"/>
<dbReference type="HOGENOM" id="CLU_006611_0_1_11"/>
<organism evidence="1 3">
    <name type="scientific">Micrococcus luteus (strain ATCC 4698 / DSM 20030 / JCM 1464 / CCM 169 / CCUG 5858 / IAM 1056 / NBRC 3333 / NCIMB 9278 / NCTC 2665 / VKM Ac-2230)</name>
    <name type="common">Micrococcus lysodeikticus</name>
    <dbReference type="NCBI Taxonomy" id="465515"/>
    <lineage>
        <taxon>Bacteria</taxon>
        <taxon>Bacillati</taxon>
        <taxon>Actinomycetota</taxon>
        <taxon>Actinomycetes</taxon>
        <taxon>Micrococcales</taxon>
        <taxon>Micrococcaceae</taxon>
        <taxon>Micrococcus</taxon>
    </lineage>
</organism>
<name>C5CCG7_MICLC</name>
<evidence type="ECO:0000313" key="1">
    <source>
        <dbReference type="EMBL" id="ACS30779.1"/>
    </source>
</evidence>
<dbReference type="GeneID" id="93345488"/>
<dbReference type="EnsemblBacteria" id="ACS30779">
    <property type="protein sequence ID" value="ACS30779"/>
    <property type="gene ID" value="Mlut_12740"/>
</dbReference>
<dbReference type="Proteomes" id="UP000248985">
    <property type="component" value="Chromosome 1"/>
</dbReference>
<dbReference type="STRING" id="465515.Mlut_12740"/>
<dbReference type="Proteomes" id="UP000000738">
    <property type="component" value="Chromosome"/>
</dbReference>
<dbReference type="EMBL" id="CP001628">
    <property type="protein sequence ID" value="ACS30779.1"/>
    <property type="molecule type" value="Genomic_DNA"/>
</dbReference>
<dbReference type="eggNOG" id="COG0419">
    <property type="taxonomic scope" value="Bacteria"/>
</dbReference>
<proteinExistence type="predicted"/>
<accession>C5CCG7</accession>
<reference evidence="1" key="1">
    <citation type="submission" date="2009-05" db="EMBL/GenBank/DDBJ databases">
        <title>Complete sequence of Micrococcus luteus NCTC 2665.</title>
        <authorList>
            <consortium name="US DOE Joint Genome Institute"/>
            <person name="Lucas S."/>
            <person name="Copeland A."/>
            <person name="Lapidus A."/>
            <person name="Glavina del Rio T."/>
            <person name="Dalin E."/>
            <person name="Tice H."/>
            <person name="Bruce D."/>
            <person name="Goodwin L."/>
            <person name="Pitluck S."/>
            <person name="Lowry S."/>
            <person name="Larimer F."/>
            <person name="Land M."/>
            <person name="Hauser L."/>
            <person name="Kyrpides N."/>
            <person name="Lykidis A."/>
            <person name="Young M."/>
            <person name="Greenblatt C."/>
        </authorList>
    </citation>
    <scope>NUCLEOTIDE SEQUENCE</scope>
    <source>
        <strain evidence="1">NCTC 2665</strain>
    </source>
</reference>
<dbReference type="Gene3D" id="3.40.50.300">
    <property type="entry name" value="P-loop containing nucleotide triphosphate hydrolases"/>
    <property type="match status" value="1"/>
</dbReference>
<evidence type="ECO:0000313" key="3">
    <source>
        <dbReference type="Proteomes" id="UP000000738"/>
    </source>
</evidence>
<dbReference type="NCBIfam" id="NF045780">
    <property type="entry name" value="TrlF_fam_ATP"/>
    <property type="match status" value="1"/>
</dbReference>
<dbReference type="KEGG" id="mlu:Mlut_12740"/>
<dbReference type="RefSeq" id="WP_012750899.1">
    <property type="nucleotide sequence ID" value="NC_012803.1"/>
</dbReference>
<reference evidence="2 4" key="3">
    <citation type="submission" date="2018-06" db="EMBL/GenBank/DDBJ databases">
        <authorList>
            <consortium name="Pathogen Informatics"/>
            <person name="Doyle S."/>
        </authorList>
    </citation>
    <scope>NUCLEOTIDE SEQUENCE [LARGE SCALE GENOMIC DNA]</scope>
    <source>
        <strain evidence="2 4">NCTC2665</strain>
    </source>
</reference>
<protein>
    <submittedName>
        <fullName evidence="2">RecF/RecN/SMC N terminal domain</fullName>
    </submittedName>
</protein>
<gene>
    <name evidence="1" type="ordered locus">Mlut_12740</name>
    <name evidence="2" type="ORF">NCTC2665_02295</name>
</gene>
<dbReference type="InterPro" id="IPR027417">
    <property type="entry name" value="P-loop_NTPase"/>
</dbReference>
<sequence length="938" mass="103639">MSQTYNGSIWRKWDLHLHVPGTKLSNGYPRSEDPSTIDTFCQVLESSDVQAFGLTDYYYADRIHKVRKRYKELFPQSRKLLLVNIEVRLDVDVSAEGKNVNLHFIFNPSLPPEKVDRFLGSLKISRRSGISGPQISCSELTDADDFASATVGLDAIRNAMRDVFGEDVYSGDNRRRNLIVIASAKNDGIRARGGQAGAARRAAQSDEIDKFCDGFFGNEGNVEWFLSPDRYEASEVSIPKPVLDGCDAHDFTQLKQRLGRHSKTGGNHSNILWIKSDLTYNGLLQIFLEPDTRVFLGSTQPDRKPGYKVIESVEFSDTANFPKRVRLNPNLNSIIGSRSSGKSSLLAHIAYAVDPDRTLDAQRRANPHLDPTKLGPAAGITWQAAANAGCRVSWGSSESGSGRVIYIPQNSLYSLSEKPEEITERIAPALAVARPDLGIQYDNLLADERIFREEVAASVSRWFSLKTKHVQLTEQIGALGSKDAVAAELEKVNVRIAECAEVAEITDSELGRIAGYRNQLRILGDSLRAAEDEYNRIQNILGTRLDDEYALSPKAFKVDVKVDPGLETAGAGFATTAKPVLDFYENEISEYLSSLARTRLDFLRGKMAAIREELVTTEEVSAPLLAKEVAIEEIGSLRDGADKFSRELDRIDSLATEVRDNADEIKTVADTIQSCIARVNKEIATFVRNVETASVEIEQMMLSADAQIDEQSIRDAMAGMHGSSVNSYVRGRGDLFDVARAQADPLDFLEELFSGQIRLTGSTTKEELANRVLSVVPEVRFKATLEGDSIGGFEPSSMTPGKQALFALSLTLGSDQDGWPLLLDQPEDDLDSRSIFGTIAHYLMDQKKKRQIIMVTHNANLAIGADSEQILVANRHGTDHPNEDGRRFSYLGGSLEHERNPNPGASFALDRLDVPSHACEILDGGEEAFKKRSQRYLI</sequence>
<dbReference type="SUPFAM" id="SSF52540">
    <property type="entry name" value="P-loop containing nucleoside triphosphate hydrolases"/>
    <property type="match status" value="1"/>
</dbReference>
<dbReference type="EMBL" id="LS483396">
    <property type="protein sequence ID" value="SQG49737.1"/>
    <property type="molecule type" value="Genomic_DNA"/>
</dbReference>